<feature type="transmembrane region" description="Helical" evidence="2">
    <location>
        <begin position="79"/>
        <end position="102"/>
    </location>
</feature>
<feature type="transmembrane region" description="Helical" evidence="2">
    <location>
        <begin position="12"/>
        <end position="31"/>
    </location>
</feature>
<evidence type="ECO:0000313" key="3">
    <source>
        <dbReference type="EMBL" id="ASC73647.1"/>
    </source>
</evidence>
<feature type="transmembrane region" description="Helical" evidence="2">
    <location>
        <begin position="306"/>
        <end position="325"/>
    </location>
</feature>
<feature type="transmembrane region" description="Helical" evidence="2">
    <location>
        <begin position="43"/>
        <end position="67"/>
    </location>
</feature>
<dbReference type="Proteomes" id="UP000191901">
    <property type="component" value="Chromosome"/>
</dbReference>
<name>A0A1Z3HU42_9CYAN</name>
<feature type="transmembrane region" description="Helical" evidence="2">
    <location>
        <begin position="114"/>
        <end position="132"/>
    </location>
</feature>
<dbReference type="RefSeq" id="WP_080811305.1">
    <property type="nucleotide sequence ID" value="NZ_CP021983.2"/>
</dbReference>
<feature type="region of interest" description="Disordered" evidence="1">
    <location>
        <begin position="194"/>
        <end position="218"/>
    </location>
</feature>
<gene>
    <name evidence="3" type="ORF">XM38_046190</name>
</gene>
<dbReference type="KEGG" id="hhg:XM38_046190"/>
<proteinExistence type="predicted"/>
<dbReference type="STRING" id="1641165.XM38_17515"/>
<keyword evidence="2" id="KW-1133">Transmembrane helix</keyword>
<dbReference type="AlphaFoldDB" id="A0A1Z3HU42"/>
<feature type="transmembrane region" description="Helical" evidence="2">
    <location>
        <begin position="144"/>
        <end position="165"/>
    </location>
</feature>
<keyword evidence="2" id="KW-0472">Membrane</keyword>
<sequence>MSKPSSSSSTTTIILLGIVWAVVAVLFFLFFSAPTPSGDKPGWFFIGITVLETGAFAVSSIICARNWQSEQIVSGRNVWLAISLGLLSYVCGNIFFFLWGNVWGLDPAVSLGDFFYLISYVCLGIGIIQAVLPRRLNLEPPQWLIIAGVGLAGIVLAYFLNYQVLGDEAAPPEASVPVQAEAPAATAETPLAPTAAEANGSPAETPTPEAATSEEPAAATPDAPAWAKQFDTLMEPLASVVSLLYVLGDCLLVVLATTLLVAFWGGRFSQSWKLIAVAVFFLYIADMFFAYAVNRGTYQEGSLWEVFWTLSAVFFGLGAAVEYGISTRSRRSVRQRRAAPGN</sequence>
<dbReference type="EMBL" id="CP021983">
    <property type="protein sequence ID" value="ASC73647.1"/>
    <property type="molecule type" value="Genomic_DNA"/>
</dbReference>
<accession>A0A1Z3HU42</accession>
<keyword evidence="2" id="KW-0812">Transmembrane</keyword>
<organism evidence="3 4">
    <name type="scientific">Halomicronema hongdechloris C2206</name>
    <dbReference type="NCBI Taxonomy" id="1641165"/>
    <lineage>
        <taxon>Bacteria</taxon>
        <taxon>Bacillati</taxon>
        <taxon>Cyanobacteriota</taxon>
        <taxon>Cyanophyceae</taxon>
        <taxon>Nodosilineales</taxon>
        <taxon>Nodosilineaceae</taxon>
        <taxon>Halomicronema</taxon>
    </lineage>
</organism>
<evidence type="ECO:0000256" key="1">
    <source>
        <dbReference type="SAM" id="MobiDB-lite"/>
    </source>
</evidence>
<evidence type="ECO:0000313" key="4">
    <source>
        <dbReference type="Proteomes" id="UP000191901"/>
    </source>
</evidence>
<reference evidence="3 4" key="1">
    <citation type="journal article" date="2016" name="Biochim. Biophys. Acta">
        <title>Characterization of red-shifted phycobilisomes isolated from the chlorophyll f-containing cyanobacterium Halomicronema hongdechloris.</title>
        <authorList>
            <person name="Li Y."/>
            <person name="Lin Y."/>
            <person name="Garvey C.J."/>
            <person name="Birch D."/>
            <person name="Corkery R.W."/>
            <person name="Loughlin P.C."/>
            <person name="Scheer H."/>
            <person name="Willows R.D."/>
            <person name="Chen M."/>
        </authorList>
    </citation>
    <scope>NUCLEOTIDE SEQUENCE [LARGE SCALE GENOMIC DNA]</scope>
    <source>
        <strain evidence="3 4">C2206</strain>
    </source>
</reference>
<feature type="transmembrane region" description="Helical" evidence="2">
    <location>
        <begin position="274"/>
        <end position="294"/>
    </location>
</feature>
<protein>
    <submittedName>
        <fullName evidence="3">Uncharacterized protein</fullName>
    </submittedName>
</protein>
<evidence type="ECO:0000256" key="2">
    <source>
        <dbReference type="SAM" id="Phobius"/>
    </source>
</evidence>
<keyword evidence="4" id="KW-1185">Reference proteome</keyword>
<feature type="transmembrane region" description="Helical" evidence="2">
    <location>
        <begin position="243"/>
        <end position="262"/>
    </location>
</feature>